<evidence type="ECO:0000313" key="2">
    <source>
        <dbReference type="EMBL" id="MBB5618444.1"/>
    </source>
</evidence>
<comment type="caution">
    <text evidence="2">The sequence shown here is derived from an EMBL/GenBank/DDBJ whole genome shotgun (WGS) entry which is preliminary data.</text>
</comment>
<evidence type="ECO:0000313" key="3">
    <source>
        <dbReference type="Proteomes" id="UP000552883"/>
    </source>
</evidence>
<dbReference type="EMBL" id="JACHBS010000001">
    <property type="protein sequence ID" value="MBB5618444.1"/>
    <property type="molecule type" value="Genomic_DNA"/>
</dbReference>
<proteinExistence type="predicted"/>
<organism evidence="2 3">
    <name type="scientific">Microcella frigidaquae</name>
    <dbReference type="NCBI Taxonomy" id="424758"/>
    <lineage>
        <taxon>Bacteria</taxon>
        <taxon>Bacillati</taxon>
        <taxon>Actinomycetota</taxon>
        <taxon>Actinomycetes</taxon>
        <taxon>Micrococcales</taxon>
        <taxon>Microbacteriaceae</taxon>
        <taxon>Microcella</taxon>
    </lineage>
</organism>
<accession>A0A840XBA6</accession>
<protein>
    <submittedName>
        <fullName evidence="2">Uncharacterized protein</fullName>
    </submittedName>
</protein>
<feature type="compositionally biased region" description="Polar residues" evidence="1">
    <location>
        <begin position="135"/>
        <end position="144"/>
    </location>
</feature>
<sequence length="181" mass="19919">MGARLAGRAYAAIARDPSALTPNARLLLIWMALSALDSDPSPLYYRRPEDSALGLGHMISDHIDDADPEADSLRRKRDSALRMVRRATTELVDRGYIQRRKRGQKWQRAEYKITIPTLIAPELSVPPEKELSVPLSGTISTAQEGLSVPPKEPQEPQEPDRGSTSAQARTLRAPVESRGAA</sequence>
<dbReference type="AlphaFoldDB" id="A0A840XBA6"/>
<feature type="region of interest" description="Disordered" evidence="1">
    <location>
        <begin position="126"/>
        <end position="181"/>
    </location>
</feature>
<feature type="compositionally biased region" description="Basic and acidic residues" evidence="1">
    <location>
        <begin position="152"/>
        <end position="161"/>
    </location>
</feature>
<keyword evidence="3" id="KW-1185">Reference proteome</keyword>
<dbReference type="Proteomes" id="UP000552883">
    <property type="component" value="Unassembled WGS sequence"/>
</dbReference>
<evidence type="ECO:0000256" key="1">
    <source>
        <dbReference type="SAM" id="MobiDB-lite"/>
    </source>
</evidence>
<reference evidence="2 3" key="1">
    <citation type="submission" date="2020-08" db="EMBL/GenBank/DDBJ databases">
        <title>Sequencing the genomes of 1000 actinobacteria strains.</title>
        <authorList>
            <person name="Klenk H.-P."/>
        </authorList>
    </citation>
    <scope>NUCLEOTIDE SEQUENCE [LARGE SCALE GENOMIC DNA]</scope>
    <source>
        <strain evidence="2 3">DSM 23889</strain>
    </source>
</reference>
<gene>
    <name evidence="2" type="ORF">BJ959_001940</name>
</gene>
<name>A0A840XBA6_9MICO</name>